<feature type="non-terminal residue" evidence="2">
    <location>
        <position position="476"/>
    </location>
</feature>
<dbReference type="Proteomes" id="UP000271241">
    <property type="component" value="Unassembled WGS sequence"/>
</dbReference>
<dbReference type="InterPro" id="IPR036867">
    <property type="entry name" value="R3H_dom_sf"/>
</dbReference>
<dbReference type="InterPro" id="IPR006941">
    <property type="entry name" value="RNase_CAF1"/>
</dbReference>
<dbReference type="InterPro" id="IPR036397">
    <property type="entry name" value="RNaseH_sf"/>
</dbReference>
<dbReference type="EMBL" id="KZ992553">
    <property type="protein sequence ID" value="RKP08978.1"/>
    <property type="molecule type" value="Genomic_DNA"/>
</dbReference>
<dbReference type="AlphaFoldDB" id="A0A4P9XS95"/>
<dbReference type="SUPFAM" id="SSF53098">
    <property type="entry name" value="Ribonuclease H-like"/>
    <property type="match status" value="1"/>
</dbReference>
<dbReference type="InterPro" id="IPR012337">
    <property type="entry name" value="RNaseH-like_sf"/>
</dbReference>
<organism evidence="2 3">
    <name type="scientific">Thamnocephalis sphaerospora</name>
    <dbReference type="NCBI Taxonomy" id="78915"/>
    <lineage>
        <taxon>Eukaryota</taxon>
        <taxon>Fungi</taxon>
        <taxon>Fungi incertae sedis</taxon>
        <taxon>Zoopagomycota</taxon>
        <taxon>Zoopagomycotina</taxon>
        <taxon>Zoopagomycetes</taxon>
        <taxon>Zoopagales</taxon>
        <taxon>Sigmoideomycetaceae</taxon>
        <taxon>Thamnocephalis</taxon>
    </lineage>
</organism>
<accession>A0A4P9XS95</accession>
<dbReference type="InterPro" id="IPR051181">
    <property type="entry name" value="CAF1_poly(A)_ribonucleases"/>
</dbReference>
<gene>
    <name evidence="2" type="ORF">THASP1DRAFT_5912</name>
</gene>
<dbReference type="GO" id="GO:0000175">
    <property type="term" value="F:3'-5'-RNA exonuclease activity"/>
    <property type="evidence" value="ECO:0007669"/>
    <property type="project" value="TreeGrafter"/>
</dbReference>
<dbReference type="OrthoDB" id="1432093at2759"/>
<dbReference type="PANTHER" id="PTHR15092">
    <property type="entry name" value="POLY A -SPECIFIC RIBONUCLEASE/TARGET OF EGR1, MEMBER 1"/>
    <property type="match status" value="1"/>
</dbReference>
<evidence type="ECO:0000313" key="2">
    <source>
        <dbReference type="EMBL" id="RKP08978.1"/>
    </source>
</evidence>
<dbReference type="Gene3D" id="3.30.420.10">
    <property type="entry name" value="Ribonuclease H-like superfamily/Ribonuclease H"/>
    <property type="match status" value="1"/>
</dbReference>
<dbReference type="PANTHER" id="PTHR15092:SF22">
    <property type="entry name" value="POLY(A)-SPECIFIC RIBONUCLEASE PNLDC1"/>
    <property type="match status" value="1"/>
</dbReference>
<dbReference type="SUPFAM" id="SSF82708">
    <property type="entry name" value="R3H domain"/>
    <property type="match status" value="1"/>
</dbReference>
<name>A0A4P9XS95_9FUNG</name>
<evidence type="ECO:0000313" key="3">
    <source>
        <dbReference type="Proteomes" id="UP000271241"/>
    </source>
</evidence>
<dbReference type="STRING" id="78915.A0A4P9XS95"/>
<reference evidence="3" key="1">
    <citation type="journal article" date="2018" name="Nat. Microbiol.">
        <title>Leveraging single-cell genomics to expand the fungal tree of life.</title>
        <authorList>
            <person name="Ahrendt S.R."/>
            <person name="Quandt C.A."/>
            <person name="Ciobanu D."/>
            <person name="Clum A."/>
            <person name="Salamov A."/>
            <person name="Andreopoulos B."/>
            <person name="Cheng J.F."/>
            <person name="Woyke T."/>
            <person name="Pelin A."/>
            <person name="Henrissat B."/>
            <person name="Reynolds N.K."/>
            <person name="Benny G.L."/>
            <person name="Smith M.E."/>
            <person name="James T.Y."/>
            <person name="Grigoriev I.V."/>
        </authorList>
    </citation>
    <scope>NUCLEOTIDE SEQUENCE [LARGE SCALE GENOMIC DNA]</scope>
    <source>
        <strain evidence="3">RSA 1356</strain>
    </source>
</reference>
<sequence length="476" mass="53718">MNVSLDNYKPVLPKVKAAIAEADFVAIDCELTGLQLAEHQLSLLDNPQHRYGKLRKAAQAYRVIQLGADAEAQSKVHAEETVYVARPFNFYVFPREHGELGRRDSNFTVNTGSMAFLAGQGFDFNQLIYKGIPHWNNRQEAAAMERTAGNRQKADIPEDDQNRDYIKETIEAIDTWLQQSSERTMTVAASNGYYRRLVYQIVRNKYNGFLVAQGKDMAVEVKRLTVEERETVAKHAGNVSARAALIDVDNVSDVVRAIVKARKPLVGHNCLTDICHIMQHFWDDLPESVETWKQTIRELWDRVIDTKYLAHHHTHLSTIGNTALGSLVATTSVAPFKNVCAKIVFADGFDRYIGASDQYLHEAGYDAYCTGAILLRMACFAPHVSQQSIMDILDENSILRCTNKLYLMRSELRYLDLAENEQVPSISDPTFIVSGVPRHLRTDDLRRMLVSLGAADVRWVDEARCRITLRNADAVS</sequence>
<protein>
    <submittedName>
        <fullName evidence="2">Ribonuclease H-like domain-containing protein</fullName>
    </submittedName>
</protein>
<proteinExistence type="inferred from homology"/>
<evidence type="ECO:0000256" key="1">
    <source>
        <dbReference type="ARBA" id="ARBA00008372"/>
    </source>
</evidence>
<keyword evidence="3" id="KW-1185">Reference proteome</keyword>
<dbReference type="Gene3D" id="3.30.1370.50">
    <property type="entry name" value="R3H-like domain"/>
    <property type="match status" value="1"/>
</dbReference>
<comment type="similarity">
    <text evidence="1">Belongs to the CAF1 family.</text>
</comment>
<dbReference type="Pfam" id="PF04857">
    <property type="entry name" value="CAF1"/>
    <property type="match status" value="1"/>
</dbReference>
<dbReference type="GO" id="GO:0003723">
    <property type="term" value="F:RNA binding"/>
    <property type="evidence" value="ECO:0007669"/>
    <property type="project" value="TreeGrafter"/>
</dbReference>